<sequence>RLGHISGLGLRLRPANRNLGQRLLLTDLYRTVDYAKAQAVAFRLSKMPIVEHPQSEENTPLIELVREQDWYKLALRKFEDTVTAVTGVERGALYLYSKTHIGNLFLSNVEVAAITGYFDWENMYNQSKDVKSRHFKNVLKQSKRLGIPPVELLTRKNDMMWHIREAVRRTQWEYFSISMPAFYRSQFNRAMGMFQSWWMNYFFNHSREMINQSITGRNSLGRLLTPGGRLRAAKGLGTIQAISRVAETLFGVQMLKYLFLPLPGYMPPIPSLIVGLIQFFGADDEKERKTAWRKVKRGLKFWIPFSAFGRDLNKLLSGEYSISDFLLYKTEKKK</sequence>
<comment type="caution">
    <text evidence="1">The sequence shown here is derived from an EMBL/GenBank/DDBJ whole genome shotgun (WGS) entry which is preliminary data.</text>
</comment>
<evidence type="ECO:0000313" key="1">
    <source>
        <dbReference type="EMBL" id="KKK91129.1"/>
    </source>
</evidence>
<name>A0A0F9BKI8_9ZZZZ</name>
<accession>A0A0F9BKI8</accession>
<protein>
    <submittedName>
        <fullName evidence="1">Uncharacterized protein</fullName>
    </submittedName>
</protein>
<reference evidence="1" key="1">
    <citation type="journal article" date="2015" name="Nature">
        <title>Complex archaea that bridge the gap between prokaryotes and eukaryotes.</title>
        <authorList>
            <person name="Spang A."/>
            <person name="Saw J.H."/>
            <person name="Jorgensen S.L."/>
            <person name="Zaremba-Niedzwiedzka K."/>
            <person name="Martijn J."/>
            <person name="Lind A.E."/>
            <person name="van Eijk R."/>
            <person name="Schleper C."/>
            <person name="Guy L."/>
            <person name="Ettema T.J."/>
        </authorList>
    </citation>
    <scope>NUCLEOTIDE SEQUENCE</scope>
</reference>
<dbReference type="EMBL" id="LAZR01048789">
    <property type="protein sequence ID" value="KKK91129.1"/>
    <property type="molecule type" value="Genomic_DNA"/>
</dbReference>
<organism evidence="1">
    <name type="scientific">marine sediment metagenome</name>
    <dbReference type="NCBI Taxonomy" id="412755"/>
    <lineage>
        <taxon>unclassified sequences</taxon>
        <taxon>metagenomes</taxon>
        <taxon>ecological metagenomes</taxon>
    </lineage>
</organism>
<gene>
    <name evidence="1" type="ORF">LCGC14_2716050</name>
</gene>
<dbReference type="AlphaFoldDB" id="A0A0F9BKI8"/>
<feature type="non-terminal residue" evidence="1">
    <location>
        <position position="1"/>
    </location>
</feature>
<proteinExistence type="predicted"/>